<dbReference type="InterPro" id="IPR001647">
    <property type="entry name" value="HTH_TetR"/>
</dbReference>
<feature type="domain" description="HTH tetR-type" evidence="6">
    <location>
        <begin position="1"/>
        <end position="61"/>
    </location>
</feature>
<dbReference type="PANTHER" id="PTHR30055:SF151">
    <property type="entry name" value="TRANSCRIPTIONAL REGULATORY PROTEIN"/>
    <property type="match status" value="1"/>
</dbReference>
<dbReference type="PRINTS" id="PR00400">
    <property type="entry name" value="TETREPRESSOR"/>
</dbReference>
<dbReference type="InterPro" id="IPR004111">
    <property type="entry name" value="Repressor_TetR_C"/>
</dbReference>
<dbReference type="RefSeq" id="WP_380761059.1">
    <property type="nucleotide sequence ID" value="NZ_JBHSRF010000078.1"/>
</dbReference>
<dbReference type="Pfam" id="PF02909">
    <property type="entry name" value="TetR_C_1"/>
    <property type="match status" value="1"/>
</dbReference>
<dbReference type="Gene3D" id="1.10.357.10">
    <property type="entry name" value="Tetracycline Repressor, domain 2"/>
    <property type="match status" value="1"/>
</dbReference>
<organism evidence="7 8">
    <name type="scientific">Sphaerisporangium aureirubrum</name>
    <dbReference type="NCBI Taxonomy" id="1544736"/>
    <lineage>
        <taxon>Bacteria</taxon>
        <taxon>Bacillati</taxon>
        <taxon>Actinomycetota</taxon>
        <taxon>Actinomycetes</taxon>
        <taxon>Streptosporangiales</taxon>
        <taxon>Streptosporangiaceae</taxon>
        <taxon>Sphaerisporangium</taxon>
    </lineage>
</organism>
<dbReference type="SUPFAM" id="SSF46689">
    <property type="entry name" value="Homeodomain-like"/>
    <property type="match status" value="1"/>
</dbReference>
<keyword evidence="4" id="KW-0804">Transcription</keyword>
<dbReference type="PROSITE" id="PS01081">
    <property type="entry name" value="HTH_TETR_1"/>
    <property type="match status" value="1"/>
</dbReference>
<evidence type="ECO:0000256" key="2">
    <source>
        <dbReference type="ARBA" id="ARBA00023015"/>
    </source>
</evidence>
<comment type="caution">
    <text evidence="7">The sequence shown here is derived from an EMBL/GenBank/DDBJ whole genome shotgun (WGS) entry which is preliminary data.</text>
</comment>
<dbReference type="PROSITE" id="PS50977">
    <property type="entry name" value="HTH_TETR_2"/>
    <property type="match status" value="1"/>
</dbReference>
<keyword evidence="2" id="KW-0805">Transcription regulation</keyword>
<evidence type="ECO:0000313" key="7">
    <source>
        <dbReference type="EMBL" id="MFC6086158.1"/>
    </source>
</evidence>
<keyword evidence="1" id="KW-0678">Repressor</keyword>
<accession>A0ABW1NS26</accession>
<dbReference type="Pfam" id="PF00440">
    <property type="entry name" value="TetR_N"/>
    <property type="match status" value="1"/>
</dbReference>
<dbReference type="SUPFAM" id="SSF48498">
    <property type="entry name" value="Tetracyclin repressor-like, C-terminal domain"/>
    <property type="match status" value="1"/>
</dbReference>
<dbReference type="InterPro" id="IPR050109">
    <property type="entry name" value="HTH-type_TetR-like_transc_reg"/>
</dbReference>
<dbReference type="Proteomes" id="UP001596137">
    <property type="component" value="Unassembled WGS sequence"/>
</dbReference>
<dbReference type="InterPro" id="IPR003012">
    <property type="entry name" value="Tet_transcr_reg_TetR"/>
</dbReference>
<evidence type="ECO:0000256" key="4">
    <source>
        <dbReference type="ARBA" id="ARBA00023163"/>
    </source>
</evidence>
<evidence type="ECO:0000256" key="1">
    <source>
        <dbReference type="ARBA" id="ARBA00022491"/>
    </source>
</evidence>
<proteinExistence type="predicted"/>
<dbReference type="InterPro" id="IPR036271">
    <property type="entry name" value="Tet_transcr_reg_TetR-rel_C_sf"/>
</dbReference>
<feature type="DNA-binding region" description="H-T-H motif" evidence="5">
    <location>
        <begin position="24"/>
        <end position="43"/>
    </location>
</feature>
<gene>
    <name evidence="7" type="ORF">ACFP1K_33670</name>
</gene>
<dbReference type="InterPro" id="IPR023772">
    <property type="entry name" value="DNA-bd_HTH_TetR-type_CS"/>
</dbReference>
<keyword evidence="8" id="KW-1185">Reference proteome</keyword>
<name>A0ABW1NS26_9ACTN</name>
<evidence type="ECO:0000259" key="6">
    <source>
        <dbReference type="PROSITE" id="PS50977"/>
    </source>
</evidence>
<keyword evidence="3 5" id="KW-0238">DNA-binding</keyword>
<dbReference type="PRINTS" id="PR00455">
    <property type="entry name" value="HTHTETR"/>
</dbReference>
<evidence type="ECO:0000313" key="8">
    <source>
        <dbReference type="Proteomes" id="UP001596137"/>
    </source>
</evidence>
<dbReference type="EMBL" id="JBHSRF010000078">
    <property type="protein sequence ID" value="MFC6086158.1"/>
    <property type="molecule type" value="Genomic_DNA"/>
</dbReference>
<evidence type="ECO:0000256" key="3">
    <source>
        <dbReference type="ARBA" id="ARBA00023125"/>
    </source>
</evidence>
<protein>
    <submittedName>
        <fullName evidence="7">TetR/AcrR family transcriptional regulator C-terminal domain-containing protein</fullName>
    </submittedName>
</protein>
<dbReference type="PANTHER" id="PTHR30055">
    <property type="entry name" value="HTH-TYPE TRANSCRIPTIONAL REGULATOR RUTR"/>
    <property type="match status" value="1"/>
</dbReference>
<dbReference type="Gene3D" id="1.10.10.60">
    <property type="entry name" value="Homeodomain-like"/>
    <property type="match status" value="1"/>
</dbReference>
<reference evidence="8" key="1">
    <citation type="journal article" date="2019" name="Int. J. Syst. Evol. Microbiol.">
        <title>The Global Catalogue of Microorganisms (GCM) 10K type strain sequencing project: providing services to taxonomists for standard genome sequencing and annotation.</title>
        <authorList>
            <consortium name="The Broad Institute Genomics Platform"/>
            <consortium name="The Broad Institute Genome Sequencing Center for Infectious Disease"/>
            <person name="Wu L."/>
            <person name="Ma J."/>
        </authorList>
    </citation>
    <scope>NUCLEOTIDE SEQUENCE [LARGE SCALE GENOMIC DNA]</scope>
    <source>
        <strain evidence="8">JCM 30346</strain>
    </source>
</reference>
<sequence>MSRRDDVLKTALELLDEVGIDDLTVRRLADRLGVQPGALYRHFPSKRALLDAMVKQIVSTASADPPPGGDWADHLRAMASSARDAMLAYRDGARLLATFHDPGPAAVAAFHRIVGLLHAAGVPSGTALVAVDTVFSYVNGFTIEEQARRNEVPLDRRNQDFQAGLGLIIAGIRAQLT</sequence>
<evidence type="ECO:0000256" key="5">
    <source>
        <dbReference type="PROSITE-ProRule" id="PRU00335"/>
    </source>
</evidence>
<dbReference type="InterPro" id="IPR009057">
    <property type="entry name" value="Homeodomain-like_sf"/>
</dbReference>